<protein>
    <submittedName>
        <fullName evidence="3">GGDEF domain-containing protein</fullName>
    </submittedName>
</protein>
<feature type="transmembrane region" description="Helical" evidence="2">
    <location>
        <begin position="55"/>
        <end position="75"/>
    </location>
</feature>
<keyword evidence="2" id="KW-0812">Transmembrane</keyword>
<gene>
    <name evidence="3" type="ORF">ACFPZ4_34700</name>
</gene>
<evidence type="ECO:0000256" key="2">
    <source>
        <dbReference type="SAM" id="Phobius"/>
    </source>
</evidence>
<keyword evidence="2" id="KW-1133">Transmembrane helix</keyword>
<feature type="transmembrane region" description="Helical" evidence="2">
    <location>
        <begin position="31"/>
        <end position="49"/>
    </location>
</feature>
<feature type="transmembrane region" description="Helical" evidence="2">
    <location>
        <begin position="87"/>
        <end position="109"/>
    </location>
</feature>
<accession>A0ABW1I0S3</accession>
<feature type="region of interest" description="Disordered" evidence="1">
    <location>
        <begin position="1"/>
        <end position="21"/>
    </location>
</feature>
<feature type="non-terminal residue" evidence="3">
    <location>
        <position position="203"/>
    </location>
</feature>
<comment type="caution">
    <text evidence="3">The sequence shown here is derived from an EMBL/GenBank/DDBJ whole genome shotgun (WGS) entry which is preliminary data.</text>
</comment>
<name>A0ABW1I0S3_9ACTN</name>
<dbReference type="Proteomes" id="UP001596207">
    <property type="component" value="Unassembled WGS sequence"/>
</dbReference>
<feature type="transmembrane region" description="Helical" evidence="2">
    <location>
        <begin position="144"/>
        <end position="168"/>
    </location>
</feature>
<reference evidence="4" key="1">
    <citation type="journal article" date="2019" name="Int. J. Syst. Evol. Microbiol.">
        <title>The Global Catalogue of Microorganisms (GCM) 10K type strain sequencing project: providing services to taxonomists for standard genome sequencing and annotation.</title>
        <authorList>
            <consortium name="The Broad Institute Genomics Platform"/>
            <consortium name="The Broad Institute Genome Sequencing Center for Infectious Disease"/>
            <person name="Wu L."/>
            <person name="Ma J."/>
        </authorList>
    </citation>
    <scope>NUCLEOTIDE SEQUENCE [LARGE SCALE GENOMIC DNA]</scope>
    <source>
        <strain evidence="4">CGMCC 4.7173</strain>
    </source>
</reference>
<feature type="transmembrane region" description="Helical" evidence="2">
    <location>
        <begin position="115"/>
        <end position="137"/>
    </location>
</feature>
<evidence type="ECO:0000313" key="4">
    <source>
        <dbReference type="Proteomes" id="UP001596207"/>
    </source>
</evidence>
<keyword evidence="4" id="KW-1185">Reference proteome</keyword>
<organism evidence="3 4">
    <name type="scientific">Micromonospora harpali</name>
    <dbReference type="NCBI Taxonomy" id="1490225"/>
    <lineage>
        <taxon>Bacteria</taxon>
        <taxon>Bacillati</taxon>
        <taxon>Actinomycetota</taxon>
        <taxon>Actinomycetes</taxon>
        <taxon>Micromonosporales</taxon>
        <taxon>Micromonosporaceae</taxon>
        <taxon>Micromonospora</taxon>
    </lineage>
</organism>
<feature type="non-terminal residue" evidence="3">
    <location>
        <position position="1"/>
    </location>
</feature>
<dbReference type="EMBL" id="JBHSQQ010000850">
    <property type="protein sequence ID" value="MFC5946528.1"/>
    <property type="molecule type" value="Genomic_DNA"/>
</dbReference>
<proteinExistence type="predicted"/>
<keyword evidence="2" id="KW-0472">Membrane</keyword>
<sequence length="203" mass="20163">VPARGGDPAGDDVARAGPWRGPRVRPAARQLHAAVLSVGLTVAVLPLVAAGLRVAVGAAGLGLAAVLHTVGLLLLPGRSRLAARARVRHATDIVSLGLSLHFAAGVLLPTEQAPLAARIAVASGGFGFAADFVAALADRRRRPGAAVCLLGTGAAQFGLIALIVLLGYGAPDLAALAAVPWPLAGALLAGAGVRRVAAGDPRR</sequence>
<evidence type="ECO:0000313" key="3">
    <source>
        <dbReference type="EMBL" id="MFC5946528.1"/>
    </source>
</evidence>
<feature type="transmembrane region" description="Helical" evidence="2">
    <location>
        <begin position="174"/>
        <end position="193"/>
    </location>
</feature>
<evidence type="ECO:0000256" key="1">
    <source>
        <dbReference type="SAM" id="MobiDB-lite"/>
    </source>
</evidence>